<dbReference type="AlphaFoldDB" id="A0A0C9MIV6"/>
<dbReference type="OrthoDB" id="2255641at2759"/>
<sequence>MKFFKKRLSKRKLTKSLTETALIAPTVHQRDNNKPLPPSPSLISMPQQALTATMVAKDVEVTNSDSWLELKLPNDFSSSFDLPQLQHHSEATSSNKLEINTGKSSNQESEIITETSLLSYPDNHIDTTTHNSTSTPESVGMAVAALEPSSKLTPDTINADNNRDVSPLQAVEKQGDAFLNDTSHDAIVLANATLIPTDNMQHIRLEERDDLSEMERSVGEEAAVKGDVFLAAPTSASTLPSIEQDTGKVAVIERGDNTVKIESSNSSISTEQETLQIASPVEMRNIDNENIDDQLIAEFPSLAASSLPPVTIPLVATEPSSQAAASIESSPQDLQRDTFKIAKRKSAISLIPRKLHSVNLPDASVKKDGRRASSSSFIPVLATRHQHQNSTVCSMPSTDVLTTVPVTWSPSSSSERNSVSSDSASSCGSQHLEKRTSLIAKSSATQQQLQQSKIPKASFGMPLTANTEISKVSTAQQQHVSRLPTKRNSTLA</sequence>
<feature type="region of interest" description="Disordered" evidence="1">
    <location>
        <begin position="470"/>
        <end position="492"/>
    </location>
</feature>
<evidence type="ECO:0000256" key="1">
    <source>
        <dbReference type="SAM" id="MobiDB-lite"/>
    </source>
</evidence>
<dbReference type="EMBL" id="DF836445">
    <property type="protein sequence ID" value="GAN07314.1"/>
    <property type="molecule type" value="Genomic_DNA"/>
</dbReference>
<organism evidence="2">
    <name type="scientific">Mucor ambiguus</name>
    <dbReference type="NCBI Taxonomy" id="91626"/>
    <lineage>
        <taxon>Eukaryota</taxon>
        <taxon>Fungi</taxon>
        <taxon>Fungi incertae sedis</taxon>
        <taxon>Mucoromycota</taxon>
        <taxon>Mucoromycotina</taxon>
        <taxon>Mucoromycetes</taxon>
        <taxon>Mucorales</taxon>
        <taxon>Mucorineae</taxon>
        <taxon>Mucoraceae</taxon>
        <taxon>Mucor</taxon>
    </lineage>
</organism>
<evidence type="ECO:0000313" key="3">
    <source>
        <dbReference type="Proteomes" id="UP000053815"/>
    </source>
</evidence>
<feature type="compositionally biased region" description="Low complexity" evidence="1">
    <location>
        <begin position="407"/>
        <end position="430"/>
    </location>
</feature>
<feature type="region of interest" description="Disordered" evidence="1">
    <location>
        <begin position="407"/>
        <end position="432"/>
    </location>
</feature>
<keyword evidence="3" id="KW-1185">Reference proteome</keyword>
<feature type="region of interest" description="Disordered" evidence="1">
    <location>
        <begin position="87"/>
        <end position="109"/>
    </location>
</feature>
<name>A0A0C9MIV6_9FUNG</name>
<dbReference type="Proteomes" id="UP000053815">
    <property type="component" value="Unassembled WGS sequence"/>
</dbReference>
<proteinExistence type="predicted"/>
<gene>
    <name evidence="2" type="ORF">MAM1_0156c06810</name>
</gene>
<feature type="compositionally biased region" description="Polar residues" evidence="1">
    <location>
        <begin position="91"/>
        <end position="109"/>
    </location>
</feature>
<accession>A0A0C9MIV6</accession>
<reference evidence="2" key="1">
    <citation type="submission" date="2014-09" db="EMBL/GenBank/DDBJ databases">
        <title>Draft genome sequence of an oleaginous Mucoromycotina fungus Mucor ambiguus NBRC6742.</title>
        <authorList>
            <person name="Takeda I."/>
            <person name="Yamane N."/>
            <person name="Morita T."/>
            <person name="Tamano K."/>
            <person name="Machida M."/>
            <person name="Baker S."/>
            <person name="Koike H."/>
        </authorList>
    </citation>
    <scope>NUCLEOTIDE SEQUENCE</scope>
    <source>
        <strain evidence="2">NBRC 6742</strain>
    </source>
</reference>
<protein>
    <submittedName>
        <fullName evidence="2">Uncharacterized protein</fullName>
    </submittedName>
</protein>
<evidence type="ECO:0000313" key="2">
    <source>
        <dbReference type="EMBL" id="GAN07314.1"/>
    </source>
</evidence>